<organism evidence="1 2">
    <name type="scientific">Hebeloma cylindrosporum</name>
    <dbReference type="NCBI Taxonomy" id="76867"/>
    <lineage>
        <taxon>Eukaryota</taxon>
        <taxon>Fungi</taxon>
        <taxon>Dikarya</taxon>
        <taxon>Basidiomycota</taxon>
        <taxon>Agaricomycotina</taxon>
        <taxon>Agaricomycetes</taxon>
        <taxon>Agaricomycetidae</taxon>
        <taxon>Agaricales</taxon>
        <taxon>Agaricineae</taxon>
        <taxon>Hymenogastraceae</taxon>
        <taxon>Hebeloma</taxon>
    </lineage>
</organism>
<dbReference type="STRING" id="686832.A0A0C2Y763"/>
<gene>
    <name evidence="1" type="ORF">M413DRAFT_77625</name>
</gene>
<reference evidence="1 2" key="1">
    <citation type="submission" date="2014-04" db="EMBL/GenBank/DDBJ databases">
        <authorList>
            <consortium name="DOE Joint Genome Institute"/>
            <person name="Kuo A."/>
            <person name="Gay G."/>
            <person name="Dore J."/>
            <person name="Kohler A."/>
            <person name="Nagy L.G."/>
            <person name="Floudas D."/>
            <person name="Copeland A."/>
            <person name="Barry K.W."/>
            <person name="Cichocki N."/>
            <person name="Veneault-Fourrey C."/>
            <person name="LaButti K."/>
            <person name="Lindquist E.A."/>
            <person name="Lipzen A."/>
            <person name="Lundell T."/>
            <person name="Morin E."/>
            <person name="Murat C."/>
            <person name="Sun H."/>
            <person name="Tunlid A."/>
            <person name="Henrissat B."/>
            <person name="Grigoriev I.V."/>
            <person name="Hibbett D.S."/>
            <person name="Martin F."/>
            <person name="Nordberg H.P."/>
            <person name="Cantor M.N."/>
            <person name="Hua S.X."/>
        </authorList>
    </citation>
    <scope>NUCLEOTIDE SEQUENCE [LARGE SCALE GENOMIC DNA]</scope>
    <source>
        <strain evidence="2">h7</strain>
    </source>
</reference>
<name>A0A0C2Y763_HEBCY</name>
<evidence type="ECO:0000313" key="1">
    <source>
        <dbReference type="EMBL" id="KIM36877.1"/>
    </source>
</evidence>
<dbReference type="EMBL" id="KN831801">
    <property type="protein sequence ID" value="KIM36877.1"/>
    <property type="molecule type" value="Genomic_DNA"/>
</dbReference>
<proteinExistence type="predicted"/>
<keyword evidence="2" id="KW-1185">Reference proteome</keyword>
<evidence type="ECO:0008006" key="3">
    <source>
        <dbReference type="Google" id="ProtNLM"/>
    </source>
</evidence>
<evidence type="ECO:0000313" key="2">
    <source>
        <dbReference type="Proteomes" id="UP000053424"/>
    </source>
</evidence>
<protein>
    <recommendedName>
        <fullName evidence="3">C3H1-type domain-containing protein</fullName>
    </recommendedName>
</protein>
<sequence>MSKRSPPGVPTLQWEQILRGEVLDLDQFFTGVVEAKRRVSTASDWSSAWHLASRAVEFAFPNCARELADYGRYIESKFSAKLPSAHSRVILFDISIRNIVQGGQCRLLTDKEVHLNVYSSVLLPEGINSNVSNRKSNPGRPGSSKSDFCNRFNTASSCPSSDFDCRFRHSCKKCKKKGHGQTDCSQ</sequence>
<reference evidence="2" key="2">
    <citation type="submission" date="2015-01" db="EMBL/GenBank/DDBJ databases">
        <title>Evolutionary Origins and Diversification of the Mycorrhizal Mutualists.</title>
        <authorList>
            <consortium name="DOE Joint Genome Institute"/>
            <consortium name="Mycorrhizal Genomics Consortium"/>
            <person name="Kohler A."/>
            <person name="Kuo A."/>
            <person name="Nagy L.G."/>
            <person name="Floudas D."/>
            <person name="Copeland A."/>
            <person name="Barry K.W."/>
            <person name="Cichocki N."/>
            <person name="Veneault-Fourrey C."/>
            <person name="LaButti K."/>
            <person name="Lindquist E.A."/>
            <person name="Lipzen A."/>
            <person name="Lundell T."/>
            <person name="Morin E."/>
            <person name="Murat C."/>
            <person name="Riley R."/>
            <person name="Ohm R."/>
            <person name="Sun H."/>
            <person name="Tunlid A."/>
            <person name="Henrissat B."/>
            <person name="Grigoriev I.V."/>
            <person name="Hibbett D.S."/>
            <person name="Martin F."/>
        </authorList>
    </citation>
    <scope>NUCLEOTIDE SEQUENCE [LARGE SCALE GENOMIC DNA]</scope>
    <source>
        <strain evidence="2">h7</strain>
    </source>
</reference>
<dbReference type="HOGENOM" id="CLU_1390404_0_0_1"/>
<dbReference type="Proteomes" id="UP000053424">
    <property type="component" value="Unassembled WGS sequence"/>
</dbReference>
<dbReference type="AlphaFoldDB" id="A0A0C2Y763"/>
<accession>A0A0C2Y763</accession>
<dbReference type="OrthoDB" id="2355984at2759"/>